<feature type="region of interest" description="Disordered" evidence="1">
    <location>
        <begin position="413"/>
        <end position="451"/>
    </location>
</feature>
<comment type="caution">
    <text evidence="3">The sequence shown here is derived from an EMBL/GenBank/DDBJ whole genome shotgun (WGS) entry which is preliminary data.</text>
</comment>
<protein>
    <submittedName>
        <fullName evidence="3">HGH1-like protein</fullName>
    </submittedName>
</protein>
<dbReference type="PANTHER" id="PTHR13387:SF9">
    <property type="entry name" value="PROTEIN HGH1 HOMOLOG"/>
    <property type="match status" value="1"/>
</dbReference>
<evidence type="ECO:0000256" key="1">
    <source>
        <dbReference type="SAM" id="MobiDB-lite"/>
    </source>
</evidence>
<feature type="compositionally biased region" description="Acidic residues" evidence="1">
    <location>
        <begin position="418"/>
        <end position="428"/>
    </location>
</feature>
<proteinExistence type="predicted"/>
<name>A0AAW2ZLS8_9EUKA</name>
<dbReference type="EMBL" id="JAOPGA020001721">
    <property type="protein sequence ID" value="KAL0490818.1"/>
    <property type="molecule type" value="Genomic_DNA"/>
</dbReference>
<evidence type="ECO:0000313" key="3">
    <source>
        <dbReference type="EMBL" id="KAL0490818.1"/>
    </source>
</evidence>
<sequence>MTKVDESEATPSLDVLLSDMFGFLETSENPIVKINTLGGLLPFLRSSAHVDHLEQHYLKKSVLALKEQLDSSYVVTKLALQCLIALTSSKEVSEDLNDDVPLDDVPTGGANYEFIKEMIKQGIVDKMMTMLITAEITSKTDEGKHQLDIMALCAILLNNVTTTTYGARKLLQLKCVEDTLNDVAEKEEDIEASEEDEDDQDEEEEKDGFHAGYYVYKLVDWFRTRPEDKFTSWIPNILTNVTNISDGRDLMLKKDQESVLGSDHFLLSDLVGTNYHNSILTHSSAVKRSGALKTVRNCLFEKEEHFRIIHETPLLDIVLTRLSSKQQDEIEKVDSLRNLLSEVVLIMTASKTGTEALTTETSYQALERAEENAHKAGSESDKKIISNVSIIMDRVKRRIAERSGVQFGEGEFVRLETIEDDEEEEEETPMQSILPPSDDSVDSDRVSFPNK</sequence>
<feature type="region of interest" description="Disordered" evidence="1">
    <location>
        <begin position="185"/>
        <end position="206"/>
    </location>
</feature>
<organism evidence="3 4">
    <name type="scientific">Acrasis kona</name>
    <dbReference type="NCBI Taxonomy" id="1008807"/>
    <lineage>
        <taxon>Eukaryota</taxon>
        <taxon>Discoba</taxon>
        <taxon>Heterolobosea</taxon>
        <taxon>Tetramitia</taxon>
        <taxon>Eutetramitia</taxon>
        <taxon>Acrasidae</taxon>
        <taxon>Acrasis</taxon>
    </lineage>
</organism>
<dbReference type="InterPro" id="IPR016024">
    <property type="entry name" value="ARM-type_fold"/>
</dbReference>
<accession>A0AAW2ZLS8</accession>
<evidence type="ECO:0000313" key="4">
    <source>
        <dbReference type="Proteomes" id="UP001431209"/>
    </source>
</evidence>
<dbReference type="PANTHER" id="PTHR13387">
    <property type="entry name" value="PROTEIN HGH1 HOMOLOG"/>
    <property type="match status" value="1"/>
</dbReference>
<reference evidence="3 4" key="1">
    <citation type="submission" date="2024-03" db="EMBL/GenBank/DDBJ databases">
        <title>The Acrasis kona genome and developmental transcriptomes reveal deep origins of eukaryotic multicellular pathways.</title>
        <authorList>
            <person name="Sheikh S."/>
            <person name="Fu C.-J."/>
            <person name="Brown M.W."/>
            <person name="Baldauf S.L."/>
        </authorList>
    </citation>
    <scope>NUCLEOTIDE SEQUENCE [LARGE SCALE GENOMIC DNA]</scope>
    <source>
        <strain evidence="3 4">ATCC MYA-3509</strain>
    </source>
</reference>
<evidence type="ECO:0000259" key="2">
    <source>
        <dbReference type="Pfam" id="PF04063"/>
    </source>
</evidence>
<dbReference type="InterPro" id="IPR039717">
    <property type="entry name" value="Hgh1"/>
</dbReference>
<dbReference type="SUPFAM" id="SSF48371">
    <property type="entry name" value="ARM repeat"/>
    <property type="match status" value="1"/>
</dbReference>
<dbReference type="AlphaFoldDB" id="A0AAW2ZLS8"/>
<feature type="domain" description="Protein HGH1 N-terminal" evidence="2">
    <location>
        <begin position="150"/>
        <end position="336"/>
    </location>
</feature>
<keyword evidence="4" id="KW-1185">Reference proteome</keyword>
<dbReference type="Proteomes" id="UP001431209">
    <property type="component" value="Unassembled WGS sequence"/>
</dbReference>
<dbReference type="Pfam" id="PF04063">
    <property type="entry name" value="DUF383"/>
    <property type="match status" value="1"/>
</dbReference>
<gene>
    <name evidence="3" type="ORF">AKO1_009636</name>
</gene>
<dbReference type="InterPro" id="IPR007205">
    <property type="entry name" value="Protein_HGH1_N"/>
</dbReference>